<dbReference type="GO" id="GO:0006508">
    <property type="term" value="P:proteolysis"/>
    <property type="evidence" value="ECO:0007669"/>
    <property type="project" value="UniProtKB-KW"/>
</dbReference>
<evidence type="ECO:0000313" key="2">
    <source>
        <dbReference type="EMBL" id="GFY97144.1"/>
    </source>
</evidence>
<evidence type="ECO:0000313" key="3">
    <source>
        <dbReference type="Proteomes" id="UP000585474"/>
    </source>
</evidence>
<keyword evidence="2" id="KW-0645">Protease</keyword>
<accession>A0A7J0FEL3</accession>
<comment type="caution">
    <text evidence="2">The sequence shown here is derived from an EMBL/GenBank/DDBJ whole genome shotgun (WGS) entry which is preliminary data.</text>
</comment>
<gene>
    <name evidence="2" type="ORF">Acr_11g0014500</name>
</gene>
<name>A0A7J0FEL3_9ERIC</name>
<sequence length="106" mass="11868">MEERKHIAHPADWNPVLTKPNSSNHPPAKLPPLDETFIYNAMCLHEILNCFVSVVVPDKEMHLTGIYDLVALLTHKGIMLLGSSKKVGNGSRSMNRIILSHDGWKT</sequence>
<keyword evidence="3" id="KW-1185">Reference proteome</keyword>
<proteinExistence type="predicted"/>
<feature type="region of interest" description="Disordered" evidence="1">
    <location>
        <begin position="1"/>
        <end position="27"/>
    </location>
</feature>
<evidence type="ECO:0000256" key="1">
    <source>
        <dbReference type="SAM" id="MobiDB-lite"/>
    </source>
</evidence>
<dbReference type="Proteomes" id="UP000585474">
    <property type="component" value="Unassembled WGS sequence"/>
</dbReference>
<dbReference type="OrthoDB" id="10499342at2759"/>
<dbReference type="GO" id="GO:0008233">
    <property type="term" value="F:peptidase activity"/>
    <property type="evidence" value="ECO:0007669"/>
    <property type="project" value="UniProtKB-KW"/>
</dbReference>
<dbReference type="EMBL" id="BJWL01000011">
    <property type="protein sequence ID" value="GFY97144.1"/>
    <property type="molecule type" value="Genomic_DNA"/>
</dbReference>
<dbReference type="AlphaFoldDB" id="A0A7J0FEL3"/>
<reference evidence="2 3" key="1">
    <citation type="submission" date="2019-07" db="EMBL/GenBank/DDBJ databases">
        <title>De Novo Assembly of kiwifruit Actinidia rufa.</title>
        <authorList>
            <person name="Sugita-Konishi S."/>
            <person name="Sato K."/>
            <person name="Mori E."/>
            <person name="Abe Y."/>
            <person name="Kisaki G."/>
            <person name="Hamano K."/>
            <person name="Suezawa K."/>
            <person name="Otani M."/>
            <person name="Fukuda T."/>
            <person name="Manabe T."/>
            <person name="Gomi K."/>
            <person name="Tabuchi M."/>
            <person name="Akimitsu K."/>
            <person name="Kataoka I."/>
        </authorList>
    </citation>
    <scope>NUCLEOTIDE SEQUENCE [LARGE SCALE GENOMIC DNA]</scope>
    <source>
        <strain evidence="3">cv. Fuchu</strain>
    </source>
</reference>
<protein>
    <submittedName>
        <fullName evidence="2">Ubiquitin-specific protease 6</fullName>
    </submittedName>
</protein>
<organism evidence="2 3">
    <name type="scientific">Actinidia rufa</name>
    <dbReference type="NCBI Taxonomy" id="165716"/>
    <lineage>
        <taxon>Eukaryota</taxon>
        <taxon>Viridiplantae</taxon>
        <taxon>Streptophyta</taxon>
        <taxon>Embryophyta</taxon>
        <taxon>Tracheophyta</taxon>
        <taxon>Spermatophyta</taxon>
        <taxon>Magnoliopsida</taxon>
        <taxon>eudicotyledons</taxon>
        <taxon>Gunneridae</taxon>
        <taxon>Pentapetalae</taxon>
        <taxon>asterids</taxon>
        <taxon>Ericales</taxon>
        <taxon>Actinidiaceae</taxon>
        <taxon>Actinidia</taxon>
    </lineage>
</organism>
<keyword evidence="2" id="KW-0378">Hydrolase</keyword>